<name>S6ET33_LACLL</name>
<dbReference type="Proteomes" id="UP000015361">
    <property type="component" value="Unassembled WGS sequence"/>
</dbReference>
<comment type="caution">
    <text evidence="3">The sequence shown here is derived from an EMBL/GenBank/DDBJ whole genome shotgun (WGS) entry which is preliminary data.</text>
</comment>
<dbReference type="Pfam" id="PF21205">
    <property type="entry name" value="Rep3_C"/>
    <property type="match status" value="1"/>
</dbReference>
<accession>S6ET33</accession>
<dbReference type="RefSeq" id="WP_021722481.1">
    <property type="nucleotide sequence ID" value="NZ_CBLU010000010.1"/>
</dbReference>
<proteinExistence type="inferred from homology"/>
<organism evidence="3 5">
    <name type="scientific">Lactococcus lactis subsp. lactis A12</name>
    <dbReference type="NCBI Taxonomy" id="1137134"/>
    <lineage>
        <taxon>Bacteria</taxon>
        <taxon>Bacillati</taxon>
        <taxon>Bacillota</taxon>
        <taxon>Bacilli</taxon>
        <taxon>Lactobacillales</taxon>
        <taxon>Streptococcaceae</taxon>
        <taxon>Lactococcus</taxon>
    </lineage>
</organism>
<sequence>MENKKLTKALESLSKRQEYTVFQANDLAKAFGNLTTKQHKLFDFTTSYITKESKYTDEYITSFPELLKHFGLTKSGASYAYIAKAFDELRDKTQLLIHQGDDLIRTGTFDYIVYNKKTETIRFNFSKYALPYLVELKDNFYSLPLATLAVLKSKYSLILIKLWQANKFGNNPSTQIKGSLEEWQQWFFGDDKKDISAGIFKRDIITRAAEELETKLHVEIELLTRKDGRKVTGYEMTIREPQHFSPMVQEDIPFDFGEEYQ</sequence>
<evidence type="ECO:0000256" key="1">
    <source>
        <dbReference type="ARBA" id="ARBA00038283"/>
    </source>
</evidence>
<protein>
    <recommendedName>
        <fullName evidence="2">Initiator Rep protein WH1 domain-containing protein</fullName>
    </recommendedName>
</protein>
<dbReference type="Gene3D" id="1.10.10.10">
    <property type="entry name" value="Winged helix-like DNA-binding domain superfamily/Winged helix DNA-binding domain"/>
    <property type="match status" value="2"/>
</dbReference>
<dbReference type="Pfam" id="PF01051">
    <property type="entry name" value="Rep3_N"/>
    <property type="match status" value="1"/>
</dbReference>
<dbReference type="InterPro" id="IPR036388">
    <property type="entry name" value="WH-like_DNA-bd_sf"/>
</dbReference>
<gene>
    <name evidence="3" type="primary">lr2004</name>
    <name evidence="3" type="ORF">O9U_13830</name>
    <name evidence="4" type="ORF">O9U_13870</name>
</gene>
<dbReference type="GO" id="GO:0003887">
    <property type="term" value="F:DNA-directed DNA polymerase activity"/>
    <property type="evidence" value="ECO:0007669"/>
    <property type="project" value="InterPro"/>
</dbReference>
<feature type="domain" description="Initiator Rep protein WH1" evidence="2">
    <location>
        <begin position="21"/>
        <end position="162"/>
    </location>
</feature>
<comment type="similarity">
    <text evidence="1">Belongs to the initiator RepB protein family.</text>
</comment>
<evidence type="ECO:0000313" key="5">
    <source>
        <dbReference type="Proteomes" id="UP000015361"/>
    </source>
</evidence>
<dbReference type="EMBL" id="CBLU010000010">
    <property type="protein sequence ID" value="CDG04480.1"/>
    <property type="molecule type" value="Genomic_DNA"/>
</dbReference>
<dbReference type="InterPro" id="IPR000525">
    <property type="entry name" value="Initiator_Rep_WH1"/>
</dbReference>
<evidence type="ECO:0000259" key="2">
    <source>
        <dbReference type="Pfam" id="PF01051"/>
    </source>
</evidence>
<dbReference type="InterPro" id="IPR036390">
    <property type="entry name" value="WH_DNA-bd_sf"/>
</dbReference>
<dbReference type="EMBL" id="CBLU010000010">
    <property type="protein sequence ID" value="CDG04488.1"/>
    <property type="molecule type" value="Genomic_DNA"/>
</dbReference>
<dbReference type="SUPFAM" id="SSF46785">
    <property type="entry name" value="Winged helix' DNA-binding domain"/>
    <property type="match status" value="2"/>
</dbReference>
<evidence type="ECO:0000313" key="4">
    <source>
        <dbReference type="EMBL" id="CDG04488.1"/>
    </source>
</evidence>
<dbReference type="AlphaFoldDB" id="S6ET33"/>
<reference evidence="3 5" key="1">
    <citation type="journal article" date="2013" name="Appl. Environ. Microbiol.">
        <title>The Carbohydrate Metabolism Signature of Lactococcus lactis Strain A12 Reveals Its Sourdough Ecosystem Origin.</title>
        <authorList>
            <person name="Passerini D."/>
            <person name="Coddeville M."/>
            <person name="Le Bourgeois P."/>
            <person name="Loubiere P."/>
            <person name="Ritzenthaler P."/>
            <person name="Fontagne-Faucher C."/>
            <person name="Daveran-Mingot M.L."/>
            <person name="Cocaign-Bousquet M."/>
        </authorList>
    </citation>
    <scope>NUCLEOTIDE SEQUENCE [LARGE SCALE GENOMIC DNA]</scope>
    <source>
        <strain evidence="3 5">A12</strain>
    </source>
</reference>
<dbReference type="GO" id="GO:0006270">
    <property type="term" value="P:DNA replication initiation"/>
    <property type="evidence" value="ECO:0007669"/>
    <property type="project" value="InterPro"/>
</dbReference>
<evidence type="ECO:0000313" key="3">
    <source>
        <dbReference type="EMBL" id="CDG04480.1"/>
    </source>
</evidence>